<dbReference type="Gene3D" id="3.40.50.300">
    <property type="entry name" value="P-loop containing nucleotide triphosphate hydrolases"/>
    <property type="match status" value="2"/>
</dbReference>
<comment type="domain">
    <text evidence="15">The N-terminal DNA-binding domain is a ssDNA-dependent ATPase and has ATP-dependent 3'-5' helicase function. This domain interacts with RecC.</text>
</comment>
<dbReference type="PANTHER" id="PTHR11070">
    <property type="entry name" value="UVRD / RECB / PCRA DNA HELICASE FAMILY MEMBER"/>
    <property type="match status" value="1"/>
</dbReference>
<comment type="similarity">
    <text evidence="15">Belongs to the helicase family. UvrD subfamily.</text>
</comment>
<evidence type="ECO:0000256" key="2">
    <source>
        <dbReference type="ARBA" id="ARBA00022723"/>
    </source>
</evidence>
<dbReference type="Proteomes" id="UP000188235">
    <property type="component" value="Chromosome"/>
</dbReference>
<dbReference type="InterPro" id="IPR014016">
    <property type="entry name" value="UvrD-like_ATP-bd"/>
</dbReference>
<dbReference type="InterPro" id="IPR004586">
    <property type="entry name" value="RecB"/>
</dbReference>
<evidence type="ECO:0000259" key="18">
    <source>
        <dbReference type="PROSITE" id="PS51217"/>
    </source>
</evidence>
<dbReference type="InterPro" id="IPR011335">
    <property type="entry name" value="Restrct_endonuc-II-like"/>
</dbReference>
<evidence type="ECO:0000256" key="16">
    <source>
        <dbReference type="PROSITE-ProRule" id="PRU00560"/>
    </source>
</evidence>
<comment type="catalytic activity">
    <reaction evidence="13 15">
        <text>Couples ATP hydrolysis with the unwinding of duplex DNA by translocating in the 3'-5' direction.</text>
        <dbReference type="EC" id="5.6.2.4"/>
    </reaction>
</comment>
<dbReference type="STRING" id="399497.BW733_15555"/>
<feature type="domain" description="UvrD-like helicase ATP-binding" evidence="17">
    <location>
        <begin position="1"/>
        <end position="321"/>
    </location>
</feature>
<comment type="cofactor">
    <cofactor evidence="15">
        <name>Mg(2+)</name>
        <dbReference type="ChEBI" id="CHEBI:18420"/>
    </cofactor>
    <text evidence="15">Binds 1 Mg(2+) ion per subunit.</text>
</comment>
<keyword evidence="2 15" id="KW-0479">Metal-binding</keyword>
<keyword evidence="7 15" id="KW-0269">Exonuclease</keyword>
<dbReference type="Gene3D" id="1.10.486.10">
    <property type="entry name" value="PCRA, domain 4"/>
    <property type="match status" value="1"/>
</dbReference>
<evidence type="ECO:0000256" key="10">
    <source>
        <dbReference type="ARBA" id="ARBA00023125"/>
    </source>
</evidence>
<evidence type="ECO:0000256" key="13">
    <source>
        <dbReference type="ARBA" id="ARBA00034617"/>
    </source>
</evidence>
<comment type="catalytic activity">
    <reaction evidence="14 15">
        <text>ATP + H2O = ADP + phosphate + H(+)</text>
        <dbReference type="Rhea" id="RHEA:13065"/>
        <dbReference type="ChEBI" id="CHEBI:15377"/>
        <dbReference type="ChEBI" id="CHEBI:15378"/>
        <dbReference type="ChEBI" id="CHEBI:30616"/>
        <dbReference type="ChEBI" id="CHEBI:43474"/>
        <dbReference type="ChEBI" id="CHEBI:456216"/>
        <dbReference type="EC" id="5.6.2.4"/>
    </reaction>
</comment>
<proteinExistence type="inferred from homology"/>
<dbReference type="PROSITE" id="PS51198">
    <property type="entry name" value="UVRD_HELICASE_ATP_BIND"/>
    <property type="match status" value="1"/>
</dbReference>
<feature type="binding site" evidence="15">
    <location>
        <position position="946"/>
    </location>
    <ligand>
        <name>Mg(2+)</name>
        <dbReference type="ChEBI" id="CHEBI:18420"/>
    </ligand>
</feature>
<dbReference type="Pfam" id="PF13361">
    <property type="entry name" value="UvrD_C"/>
    <property type="match status" value="1"/>
</dbReference>
<protein>
    <recommendedName>
        <fullName evidence="15">RecBCD enzyme subunit RecB</fullName>
        <ecNumber evidence="15">3.1.11.5</ecNumber>
        <ecNumber evidence="15">5.6.2.4</ecNumber>
    </recommendedName>
    <alternativeName>
        <fullName evidence="15">DNA 3'-5' helicase subunit RecB</fullName>
    </alternativeName>
    <alternativeName>
        <fullName evidence="15">Exonuclease V subunit RecB</fullName>
        <shortName evidence="15">ExoV subunit RecB</shortName>
    </alternativeName>
    <alternativeName>
        <fullName evidence="15">Helicase/nuclease RecBCD subunit RecB</fullName>
    </alternativeName>
</protein>
<dbReference type="GO" id="GO:0009338">
    <property type="term" value="C:exodeoxyribonuclease V complex"/>
    <property type="evidence" value="ECO:0007669"/>
    <property type="project" value="TreeGrafter"/>
</dbReference>
<dbReference type="Pfam" id="PF12705">
    <property type="entry name" value="PDDEXK_1"/>
    <property type="match status" value="1"/>
</dbReference>
<dbReference type="PROSITE" id="PS51217">
    <property type="entry name" value="UVRD_HELICASE_CTER"/>
    <property type="match status" value="1"/>
</dbReference>
<evidence type="ECO:0000256" key="9">
    <source>
        <dbReference type="ARBA" id="ARBA00022842"/>
    </source>
</evidence>
<feature type="domain" description="UvrD-like helicase C-terminal" evidence="18">
    <location>
        <begin position="346"/>
        <end position="595"/>
    </location>
</feature>
<feature type="region of interest" description="DNA-binding and helicase activity, interacts with RecC" evidence="15">
    <location>
        <begin position="1"/>
        <end position="706"/>
    </location>
</feature>
<feature type="binding site" evidence="16">
    <location>
        <begin position="20"/>
        <end position="27"/>
    </location>
    <ligand>
        <name>ATP</name>
        <dbReference type="ChEBI" id="CHEBI:30616"/>
    </ligand>
</feature>
<dbReference type="GO" id="GO:0008854">
    <property type="term" value="F:exodeoxyribonuclease V activity"/>
    <property type="evidence" value="ECO:0007669"/>
    <property type="project" value="UniProtKB-EC"/>
</dbReference>
<keyword evidence="12 15" id="KW-0413">Isomerase</keyword>
<keyword evidence="4 15" id="KW-0227">DNA damage</keyword>
<sequence length="1055" mass="114373">MMHAFDLTGPLPTTTTLLEASAGTGKTYAIAALATRFLAERPDLDVTQLLMITFGNHAAGELRSRVFKRLHHTLQQLEQHLAGTTPTEADAVDRLLMSKDAKTHRDRIAAALERYNEATILTTHAFCESMLRELGVLGDWDPAEVVGPDDRELARQCASDTYLRFHRDEPDPPFTAKDAMTIGIAACETPLPLLPEDGPRHDFAAAVRELYAARKVTEGICTFDDVIERLRAALTDPRTGDLVRERLATRFPVVLVDEFQDTDPQQWDIIERAFVAAERPTILIGDPKQSIYGFRGADLGSYLRARERADVQTLATNYRTDRPLVQGVIELFGDAELGSSEVKVTPVDASHATRLAVPGESRLWLRRCGVDELGDGVDADSAIEHDLVRQARLLLRHARFVDGGAPLRPGDIAVLTRTTARAREIRSVLTAAGLPAVLTGSQSVWQQEAADDWQRLLRAMADPTQSHIRLAALTPLIGSQLAELLGDSSPEPARVSTLVRELSLAFDSGGIGAVVTVLRCGAGLDARVLAEADGARRLTDLLHVAELLDASDAHTVPGLLAVLAERGSDEDESDSIRIESDDEAIRVMTMHAAKGLEFPVVLLPETGGSQVRTHQPFSVIEGNRRHLYVGERPDWRDELAKDVSRQNIEEELRLLYVAMTRACHLTVAWHVSDARRASSDGPLSQLLSRHGWRHRKDGETRLIRLASVFDSLLDDSPPGQVDAVVPDAGAPLTLATLPRIIDHSWRRTSYSSLTQGLHETALRVVVDEAADLDLTPVTDVPPELQALSPMADLPAGAGFGTLVHEALEKLDWAPTRLSASATRLLSELGPANGLDAAQSAQLASALEQVCLTPLLPLTTESLSDLPTSSRLPELDFDLPLADSGAPASLADLAALMDEHLTPEDPLADYPRRLASSEAAPAVLNGFLTGSIDAVLRLADGRFVVVDYKTNRLSPSPSDPLTLAHYTAPSMAEAMMQAHYPLQASLYCVALHRHLSLRLPGYDPETHLGGVGYLFVRGMAGPDTPVIDGTTCGVFGWYPPAAFVLAASELLGGHRG</sequence>
<evidence type="ECO:0000313" key="19">
    <source>
        <dbReference type="EMBL" id="AQP52026.1"/>
    </source>
</evidence>
<evidence type="ECO:0000256" key="1">
    <source>
        <dbReference type="ARBA" id="ARBA00022722"/>
    </source>
</evidence>
<dbReference type="InterPro" id="IPR014017">
    <property type="entry name" value="DNA_helicase_UvrD-like_C"/>
</dbReference>
<evidence type="ECO:0000256" key="8">
    <source>
        <dbReference type="ARBA" id="ARBA00022840"/>
    </source>
</evidence>
<dbReference type="GO" id="GO:0005524">
    <property type="term" value="F:ATP binding"/>
    <property type="evidence" value="ECO:0007669"/>
    <property type="project" value="UniProtKB-UniRule"/>
</dbReference>
<reference evidence="19 20" key="1">
    <citation type="journal article" date="2008" name="Int. J. Syst. Evol. Microbiol.">
        <title>Tessaracoccus flavescens sp. nov., isolated from marine sediment.</title>
        <authorList>
            <person name="Lee D.W."/>
            <person name="Lee S.D."/>
        </authorList>
    </citation>
    <scope>NUCLEOTIDE SEQUENCE [LARGE SCALE GENOMIC DNA]</scope>
    <source>
        <strain evidence="19 20">SST-39T</strain>
    </source>
</reference>
<name>A0A1Q2D0W6_9ACTN</name>
<comment type="subunit">
    <text evidence="15">Heterotrimer of RecB, RecC and RecD. All subunits contribute to DNA-binding. Interacts with RecA.</text>
</comment>
<dbReference type="KEGG" id="tfa:BW733_15555"/>
<keyword evidence="6 15" id="KW-0347">Helicase</keyword>
<keyword evidence="1 15" id="KW-0540">Nuclease</keyword>
<dbReference type="SUPFAM" id="SSF52540">
    <property type="entry name" value="P-loop containing nucleoside triphosphate hydrolases"/>
    <property type="match status" value="1"/>
</dbReference>
<dbReference type="Pfam" id="PF00580">
    <property type="entry name" value="UvrD-helicase"/>
    <property type="match status" value="1"/>
</dbReference>
<dbReference type="AlphaFoldDB" id="A0A1Q2D0W6"/>
<dbReference type="OrthoDB" id="9810135at2"/>
<dbReference type="GO" id="GO:0000287">
    <property type="term" value="F:magnesium ion binding"/>
    <property type="evidence" value="ECO:0007669"/>
    <property type="project" value="UniProtKB-UniRule"/>
</dbReference>
<dbReference type="HAMAP" id="MF_01485">
    <property type="entry name" value="RecB"/>
    <property type="match status" value="1"/>
</dbReference>
<evidence type="ECO:0000256" key="15">
    <source>
        <dbReference type="HAMAP-Rule" id="MF_01485"/>
    </source>
</evidence>
<feature type="binding site" evidence="15">
    <location>
        <position position="932"/>
    </location>
    <ligand>
        <name>Mg(2+)</name>
        <dbReference type="ChEBI" id="CHEBI:18420"/>
    </ligand>
</feature>
<keyword evidence="3 15" id="KW-0547">Nucleotide-binding</keyword>
<dbReference type="GO" id="GO:0005829">
    <property type="term" value="C:cytosol"/>
    <property type="evidence" value="ECO:0007669"/>
    <property type="project" value="TreeGrafter"/>
</dbReference>
<dbReference type="Gene3D" id="3.90.320.10">
    <property type="match status" value="1"/>
</dbReference>
<evidence type="ECO:0000256" key="3">
    <source>
        <dbReference type="ARBA" id="ARBA00022741"/>
    </source>
</evidence>
<keyword evidence="11 15" id="KW-0234">DNA repair</keyword>
<dbReference type="InterPro" id="IPR011604">
    <property type="entry name" value="PDDEXK-like_dom_sf"/>
</dbReference>
<dbReference type="InterPro" id="IPR027417">
    <property type="entry name" value="P-loop_NTPase"/>
</dbReference>
<feature type="binding site" evidence="15">
    <location>
        <position position="804"/>
    </location>
    <ligand>
        <name>Mg(2+)</name>
        <dbReference type="ChEBI" id="CHEBI:18420"/>
    </ligand>
</feature>
<keyword evidence="5 15" id="KW-0378">Hydrolase</keyword>
<gene>
    <name evidence="15" type="primary">recB</name>
    <name evidence="19" type="ORF">BW733_15555</name>
</gene>
<keyword evidence="20" id="KW-1185">Reference proteome</keyword>
<keyword evidence="10 15" id="KW-0238">DNA-binding</keyword>
<dbReference type="CDD" id="cd22352">
    <property type="entry name" value="RecB_C-like"/>
    <property type="match status" value="1"/>
</dbReference>
<evidence type="ECO:0000256" key="11">
    <source>
        <dbReference type="ARBA" id="ARBA00023204"/>
    </source>
</evidence>
<evidence type="ECO:0000313" key="20">
    <source>
        <dbReference type="Proteomes" id="UP000188235"/>
    </source>
</evidence>
<keyword evidence="9 15" id="KW-0460">Magnesium</keyword>
<evidence type="ECO:0000256" key="7">
    <source>
        <dbReference type="ARBA" id="ARBA00022839"/>
    </source>
</evidence>
<dbReference type="EMBL" id="CP019607">
    <property type="protein sequence ID" value="AQP52026.1"/>
    <property type="molecule type" value="Genomic_DNA"/>
</dbReference>
<dbReference type="GO" id="GO:0016887">
    <property type="term" value="F:ATP hydrolysis activity"/>
    <property type="evidence" value="ECO:0007669"/>
    <property type="project" value="RHEA"/>
</dbReference>
<evidence type="ECO:0000256" key="5">
    <source>
        <dbReference type="ARBA" id="ARBA00022801"/>
    </source>
</evidence>
<organism evidence="19 20">
    <name type="scientific">Tessaracoccus flavescens</name>
    <dbReference type="NCBI Taxonomy" id="399497"/>
    <lineage>
        <taxon>Bacteria</taxon>
        <taxon>Bacillati</taxon>
        <taxon>Actinomycetota</taxon>
        <taxon>Actinomycetes</taxon>
        <taxon>Propionibacteriales</taxon>
        <taxon>Propionibacteriaceae</taxon>
        <taxon>Tessaracoccus</taxon>
    </lineage>
</organism>
<dbReference type="EC" id="5.6.2.4" evidence="15"/>
<dbReference type="GO" id="GO:0043138">
    <property type="term" value="F:3'-5' DNA helicase activity"/>
    <property type="evidence" value="ECO:0007669"/>
    <property type="project" value="UniProtKB-UniRule"/>
</dbReference>
<evidence type="ECO:0000256" key="4">
    <source>
        <dbReference type="ARBA" id="ARBA00022763"/>
    </source>
</evidence>
<evidence type="ECO:0000256" key="12">
    <source>
        <dbReference type="ARBA" id="ARBA00023235"/>
    </source>
</evidence>
<dbReference type="GO" id="GO:0003677">
    <property type="term" value="F:DNA binding"/>
    <property type="evidence" value="ECO:0007669"/>
    <property type="project" value="UniProtKB-UniRule"/>
</dbReference>
<dbReference type="PANTHER" id="PTHR11070:SF23">
    <property type="entry name" value="RECBCD ENZYME SUBUNIT RECB"/>
    <property type="match status" value="1"/>
</dbReference>
<evidence type="ECO:0000256" key="6">
    <source>
        <dbReference type="ARBA" id="ARBA00022806"/>
    </source>
</evidence>
<dbReference type="InterPro" id="IPR000212">
    <property type="entry name" value="DNA_helicase_UvrD/REP"/>
</dbReference>
<comment type="catalytic activity">
    <reaction evidence="15">
        <text>Exonucleolytic cleavage (in the presence of ATP) in either 5'- to 3'- or 3'- to 5'-direction to yield 5'-phosphooligonucleotides.</text>
        <dbReference type="EC" id="3.1.11.5"/>
    </reaction>
</comment>
<evidence type="ECO:0000256" key="14">
    <source>
        <dbReference type="ARBA" id="ARBA00048988"/>
    </source>
</evidence>
<feature type="region of interest" description="Nuclease activity, interacts with RecD and RecA" evidence="15">
    <location>
        <begin position="744"/>
        <end position="1055"/>
    </location>
</feature>
<dbReference type="EC" id="3.1.11.5" evidence="15"/>
<evidence type="ECO:0000259" key="17">
    <source>
        <dbReference type="PROSITE" id="PS51198"/>
    </source>
</evidence>
<dbReference type="GO" id="GO:0000724">
    <property type="term" value="P:double-strand break repair via homologous recombination"/>
    <property type="evidence" value="ECO:0007669"/>
    <property type="project" value="UniProtKB-UniRule"/>
</dbReference>
<accession>A0A1Q2D0W6</accession>
<dbReference type="SUPFAM" id="SSF52980">
    <property type="entry name" value="Restriction endonuclease-like"/>
    <property type="match status" value="1"/>
</dbReference>
<keyword evidence="8 15" id="KW-0067">ATP-binding</keyword>
<comment type="function">
    <text evidence="15">A helicase/nuclease that prepares dsDNA breaks (DSB) for recombinational DNA repair. Binds to DSBs and unwinds DNA via a highly rapid and processive ATP-dependent bidirectional helicase activity. Unwinds dsDNA until it encounters a Chi (crossover hotspot instigator) sequence from the 3' direction. Cuts ssDNA a few nucleotides 3' to the Chi site. The properties and activities of the enzyme are changed at Chi. The Chi-altered holoenzyme produces a long 3'-ssDNA overhang and facilitates RecA-binding to the ssDNA for homologous DNA recombination and repair. Holoenzyme degrades any linearized DNA that is unable to undergo homologous recombination. In the holoenzyme this subunit contributes ATPase, 3'-5' helicase, exonuclease activity and loads RecA onto ssDNA.</text>
</comment>
<comment type="miscellaneous">
    <text evidence="15">In the RecBCD complex, RecB has a slow 3'-5' helicase, an exonuclease activity and loads RecA onto ssDNA, RecD has a fast 5'-3' helicase activity, while RecC stimulates the ATPase and processivity of the RecB helicase and contributes to recognition of the Chi site.</text>
</comment>
<comment type="domain">
    <text evidence="15">The C-terminal domain has nuclease activity and interacts with RecD. It interacts with RecA, facilitating its loading onto ssDNA.</text>
</comment>
<feature type="active site" description="For nuclease activity" evidence="15">
    <location>
        <position position="946"/>
    </location>
</feature>
<dbReference type="InterPro" id="IPR038726">
    <property type="entry name" value="PDDEXK_AddAB-type"/>
</dbReference>